<dbReference type="SUPFAM" id="SSF46785">
    <property type="entry name" value="Winged helix' DNA-binding domain"/>
    <property type="match status" value="1"/>
</dbReference>
<dbReference type="EMBL" id="JAENIO010000043">
    <property type="protein sequence ID" value="MBK1835180.1"/>
    <property type="molecule type" value="Genomic_DNA"/>
</dbReference>
<keyword evidence="7" id="KW-1185">Reference proteome</keyword>
<protein>
    <submittedName>
        <fullName evidence="6">LysR family transcriptional regulator</fullName>
    </submittedName>
</protein>
<dbReference type="AlphaFoldDB" id="A0A934RQN0"/>
<dbReference type="Pfam" id="PF00126">
    <property type="entry name" value="HTH_1"/>
    <property type="match status" value="1"/>
</dbReference>
<dbReference type="PANTHER" id="PTHR30346">
    <property type="entry name" value="TRANSCRIPTIONAL DUAL REGULATOR HCAR-RELATED"/>
    <property type="match status" value="1"/>
</dbReference>
<evidence type="ECO:0000313" key="7">
    <source>
        <dbReference type="Proteomes" id="UP000604083"/>
    </source>
</evidence>
<dbReference type="SUPFAM" id="SSF53850">
    <property type="entry name" value="Periplasmic binding protein-like II"/>
    <property type="match status" value="1"/>
</dbReference>
<evidence type="ECO:0000313" key="6">
    <source>
        <dbReference type="EMBL" id="MBK1835180.1"/>
    </source>
</evidence>
<dbReference type="Pfam" id="PF03466">
    <property type="entry name" value="LysR_substrate"/>
    <property type="match status" value="1"/>
</dbReference>
<dbReference type="PROSITE" id="PS50931">
    <property type="entry name" value="HTH_LYSR"/>
    <property type="match status" value="1"/>
</dbReference>
<organism evidence="6 7">
    <name type="scientific">Roseibacillus ishigakijimensis</name>
    <dbReference type="NCBI Taxonomy" id="454146"/>
    <lineage>
        <taxon>Bacteria</taxon>
        <taxon>Pseudomonadati</taxon>
        <taxon>Verrucomicrobiota</taxon>
        <taxon>Verrucomicrobiia</taxon>
        <taxon>Verrucomicrobiales</taxon>
        <taxon>Verrucomicrobiaceae</taxon>
        <taxon>Roseibacillus</taxon>
    </lineage>
</organism>
<keyword evidence="2" id="KW-0805">Transcription regulation</keyword>
<dbReference type="Proteomes" id="UP000604083">
    <property type="component" value="Unassembled WGS sequence"/>
</dbReference>
<evidence type="ECO:0000256" key="2">
    <source>
        <dbReference type="ARBA" id="ARBA00023015"/>
    </source>
</evidence>
<dbReference type="RefSeq" id="WP_200392612.1">
    <property type="nucleotide sequence ID" value="NZ_JAENIO010000043.1"/>
</dbReference>
<keyword evidence="4" id="KW-0804">Transcription</keyword>
<dbReference type="InterPro" id="IPR000847">
    <property type="entry name" value="LysR_HTH_N"/>
</dbReference>
<keyword evidence="3" id="KW-0238">DNA-binding</keyword>
<sequence>MDVRKLRYFVAVAEKSNISEAARELHLTQPALSRQVRAFEEEMGWELLARTGKAVTLTREGEVVLREGRRILKAIEAGERRLRQELAGAELRVGYAPSLAGGLIEQAMSVFCQMHPQVRVRLHDSTSEELWQGLRQGELDLILEVATEDADIHWQTLRQRHLRVAVPAGHRYEKRRRLKAADLDGERLLLLSRIDYPNYWRAVTDYFAEYGLNAKVAGEFDGIESLRMGLIAGLGMAFVAEGTSLPSTVSLVKIDPDPQPICVAVGWLASRSLESWEEIFVAELQRAVVR</sequence>
<dbReference type="CDD" id="cd05466">
    <property type="entry name" value="PBP2_LTTR_substrate"/>
    <property type="match status" value="1"/>
</dbReference>
<feature type="domain" description="HTH lysR-type" evidence="5">
    <location>
        <begin position="1"/>
        <end position="58"/>
    </location>
</feature>
<dbReference type="PRINTS" id="PR00039">
    <property type="entry name" value="HTHLYSR"/>
</dbReference>
<accession>A0A934RQN0</accession>
<dbReference type="GO" id="GO:0032993">
    <property type="term" value="C:protein-DNA complex"/>
    <property type="evidence" value="ECO:0007669"/>
    <property type="project" value="TreeGrafter"/>
</dbReference>
<dbReference type="InterPro" id="IPR036390">
    <property type="entry name" value="WH_DNA-bd_sf"/>
</dbReference>
<dbReference type="InterPro" id="IPR005119">
    <property type="entry name" value="LysR_subst-bd"/>
</dbReference>
<dbReference type="GO" id="GO:0003677">
    <property type="term" value="F:DNA binding"/>
    <property type="evidence" value="ECO:0007669"/>
    <property type="project" value="UniProtKB-KW"/>
</dbReference>
<reference evidence="6" key="1">
    <citation type="submission" date="2021-01" db="EMBL/GenBank/DDBJ databases">
        <title>Modified the classification status of verrucomicrobia.</title>
        <authorList>
            <person name="Feng X."/>
        </authorList>
    </citation>
    <scope>NUCLEOTIDE SEQUENCE</scope>
    <source>
        <strain evidence="6">KCTC 12986</strain>
    </source>
</reference>
<proteinExistence type="inferred from homology"/>
<evidence type="ECO:0000259" key="5">
    <source>
        <dbReference type="PROSITE" id="PS50931"/>
    </source>
</evidence>
<evidence type="ECO:0000256" key="4">
    <source>
        <dbReference type="ARBA" id="ARBA00023163"/>
    </source>
</evidence>
<dbReference type="GO" id="GO:0003700">
    <property type="term" value="F:DNA-binding transcription factor activity"/>
    <property type="evidence" value="ECO:0007669"/>
    <property type="project" value="InterPro"/>
</dbReference>
<dbReference type="PANTHER" id="PTHR30346:SF0">
    <property type="entry name" value="HCA OPERON TRANSCRIPTIONAL ACTIVATOR HCAR"/>
    <property type="match status" value="1"/>
</dbReference>
<evidence type="ECO:0000256" key="3">
    <source>
        <dbReference type="ARBA" id="ARBA00023125"/>
    </source>
</evidence>
<dbReference type="InterPro" id="IPR036388">
    <property type="entry name" value="WH-like_DNA-bd_sf"/>
</dbReference>
<dbReference type="FunFam" id="1.10.10.10:FF:000001">
    <property type="entry name" value="LysR family transcriptional regulator"/>
    <property type="match status" value="1"/>
</dbReference>
<comment type="similarity">
    <text evidence="1">Belongs to the LysR transcriptional regulatory family.</text>
</comment>
<comment type="caution">
    <text evidence="6">The sequence shown here is derived from an EMBL/GenBank/DDBJ whole genome shotgun (WGS) entry which is preliminary data.</text>
</comment>
<dbReference type="Gene3D" id="3.40.190.10">
    <property type="entry name" value="Periplasmic binding protein-like II"/>
    <property type="match status" value="2"/>
</dbReference>
<evidence type="ECO:0000256" key="1">
    <source>
        <dbReference type="ARBA" id="ARBA00009437"/>
    </source>
</evidence>
<dbReference type="Gene3D" id="1.10.10.10">
    <property type="entry name" value="Winged helix-like DNA-binding domain superfamily/Winged helix DNA-binding domain"/>
    <property type="match status" value="1"/>
</dbReference>
<name>A0A934RQN0_9BACT</name>
<gene>
    <name evidence="6" type="ORF">JIN78_14010</name>
</gene>